<dbReference type="AlphaFoldDB" id="A0A0D2L8N1"/>
<evidence type="ECO:0000256" key="2">
    <source>
        <dbReference type="SAM" id="Phobius"/>
    </source>
</evidence>
<name>A0A0D2L8N1_HYPSF</name>
<evidence type="ECO:0000256" key="1">
    <source>
        <dbReference type="SAM" id="MobiDB-lite"/>
    </source>
</evidence>
<organism evidence="3 4">
    <name type="scientific">Hypholoma sublateritium (strain FD-334 SS-4)</name>
    <dbReference type="NCBI Taxonomy" id="945553"/>
    <lineage>
        <taxon>Eukaryota</taxon>
        <taxon>Fungi</taxon>
        <taxon>Dikarya</taxon>
        <taxon>Basidiomycota</taxon>
        <taxon>Agaricomycotina</taxon>
        <taxon>Agaricomycetes</taxon>
        <taxon>Agaricomycetidae</taxon>
        <taxon>Agaricales</taxon>
        <taxon>Agaricineae</taxon>
        <taxon>Strophariaceae</taxon>
        <taxon>Hypholoma</taxon>
    </lineage>
</organism>
<keyword evidence="2" id="KW-0812">Transmembrane</keyword>
<dbReference type="Proteomes" id="UP000054270">
    <property type="component" value="Unassembled WGS sequence"/>
</dbReference>
<feature type="compositionally biased region" description="Basic residues" evidence="1">
    <location>
        <begin position="23"/>
        <end position="41"/>
    </location>
</feature>
<keyword evidence="2" id="KW-1133">Transmembrane helix</keyword>
<gene>
    <name evidence="3" type="ORF">HYPSUDRAFT_201297</name>
</gene>
<keyword evidence="2" id="KW-0472">Membrane</keyword>
<feature type="transmembrane region" description="Helical" evidence="2">
    <location>
        <begin position="317"/>
        <end position="338"/>
    </location>
</feature>
<evidence type="ECO:0000313" key="4">
    <source>
        <dbReference type="Proteomes" id="UP000054270"/>
    </source>
</evidence>
<dbReference type="EMBL" id="KN817542">
    <property type="protein sequence ID" value="KJA23577.1"/>
    <property type="molecule type" value="Genomic_DNA"/>
</dbReference>
<protein>
    <submittedName>
        <fullName evidence="3">Uncharacterized protein</fullName>
    </submittedName>
</protein>
<sequence length="341" mass="36480">MDRTDLNSDAALTSNTDVPTAALKKRKAPHCRKCKQPRQGHPRSGCPFVNLPLPGANVSGISDIGSKLIETSDSKVGVAMDPSYTQTLMRSELESPLVPSATSLKEAEVKPSISEDFRNDVDNILIPPKRIQEAPVAKAATTPSAANVTKIKLGLQPHMPSSVPYISPSTADVSQKQELLSTSPIGCSRNGQHFKLEEPEDNSESDYGRAIQCHHSPELILPERTSATERDAFSLMLFGQAPGTIFIIPNVDAGAILNQAAALKFKMKLIANKGDDPEDPDVPIMLNNEEKELQTLISAVMTDAASDRIVLRSRDGLSVLQAVIAAVVFGAIGAWAALASV</sequence>
<dbReference type="OrthoDB" id="3263613at2759"/>
<reference evidence="4" key="1">
    <citation type="submission" date="2014-04" db="EMBL/GenBank/DDBJ databases">
        <title>Evolutionary Origins and Diversification of the Mycorrhizal Mutualists.</title>
        <authorList>
            <consortium name="DOE Joint Genome Institute"/>
            <consortium name="Mycorrhizal Genomics Consortium"/>
            <person name="Kohler A."/>
            <person name="Kuo A."/>
            <person name="Nagy L.G."/>
            <person name="Floudas D."/>
            <person name="Copeland A."/>
            <person name="Barry K.W."/>
            <person name="Cichocki N."/>
            <person name="Veneault-Fourrey C."/>
            <person name="LaButti K."/>
            <person name="Lindquist E.A."/>
            <person name="Lipzen A."/>
            <person name="Lundell T."/>
            <person name="Morin E."/>
            <person name="Murat C."/>
            <person name="Riley R."/>
            <person name="Ohm R."/>
            <person name="Sun H."/>
            <person name="Tunlid A."/>
            <person name="Henrissat B."/>
            <person name="Grigoriev I.V."/>
            <person name="Hibbett D.S."/>
            <person name="Martin F."/>
        </authorList>
    </citation>
    <scope>NUCLEOTIDE SEQUENCE [LARGE SCALE GENOMIC DNA]</scope>
    <source>
        <strain evidence="4">FD-334 SS-4</strain>
    </source>
</reference>
<keyword evidence="4" id="KW-1185">Reference proteome</keyword>
<proteinExistence type="predicted"/>
<accession>A0A0D2L8N1</accession>
<feature type="region of interest" description="Disordered" evidence="1">
    <location>
        <begin position="1"/>
        <end position="45"/>
    </location>
</feature>
<evidence type="ECO:0000313" key="3">
    <source>
        <dbReference type="EMBL" id="KJA23577.1"/>
    </source>
</evidence>